<comment type="cofactor">
    <cofactor evidence="1">
        <name>FAD</name>
        <dbReference type="ChEBI" id="CHEBI:57692"/>
    </cofactor>
</comment>
<organism evidence="10 11">
    <name type="scientific">Pseudogymnoascus verrucosus</name>
    <dbReference type="NCBI Taxonomy" id="342668"/>
    <lineage>
        <taxon>Eukaryota</taxon>
        <taxon>Fungi</taxon>
        <taxon>Dikarya</taxon>
        <taxon>Ascomycota</taxon>
        <taxon>Pezizomycotina</taxon>
        <taxon>Leotiomycetes</taxon>
        <taxon>Thelebolales</taxon>
        <taxon>Thelebolaceae</taxon>
        <taxon>Pseudogymnoascus</taxon>
    </lineage>
</organism>
<dbReference type="Pfam" id="PF07156">
    <property type="entry name" value="Prenylcys_lyase"/>
    <property type="match status" value="1"/>
</dbReference>
<evidence type="ECO:0000256" key="4">
    <source>
        <dbReference type="ARBA" id="ARBA00022729"/>
    </source>
</evidence>
<keyword evidence="4 8" id="KW-0732">Signal</keyword>
<keyword evidence="7" id="KW-0325">Glycoprotein</keyword>
<feature type="domain" description="Prenylcysteine lyase" evidence="9">
    <location>
        <begin position="151"/>
        <end position="519"/>
    </location>
</feature>
<evidence type="ECO:0000256" key="7">
    <source>
        <dbReference type="ARBA" id="ARBA00023180"/>
    </source>
</evidence>
<keyword evidence="11" id="KW-1185">Reference proteome</keyword>
<dbReference type="InterPro" id="IPR036188">
    <property type="entry name" value="FAD/NAD-bd_sf"/>
</dbReference>
<reference evidence="11" key="2">
    <citation type="journal article" date="2018" name="Nat. Commun.">
        <title>Extreme sensitivity to ultraviolet light in the fungal pathogen causing white-nose syndrome of bats.</title>
        <authorList>
            <person name="Palmer J.M."/>
            <person name="Drees K.P."/>
            <person name="Foster J.T."/>
            <person name="Lindner D.L."/>
        </authorList>
    </citation>
    <scope>NUCLEOTIDE SEQUENCE [LARGE SCALE GENOMIC DNA]</scope>
    <source>
        <strain evidence="11">UAMH 10579</strain>
    </source>
</reference>
<evidence type="ECO:0000313" key="10">
    <source>
        <dbReference type="EMBL" id="OBT94702.1"/>
    </source>
</evidence>
<dbReference type="GeneID" id="28839627"/>
<sequence length="538" mass="59355">MFLRIRPSLLALPFVIGVTAGFWPFHTQVDALESDATSDVKQIAIIGAGSAGSSTAYYLHKLAQEEGIEVNITVFERSSYVGGRSTTVDAYDDPAHPVELGASIFVSVNEILMNATKEFGLDLKPLSDEEEHETIGIWNGEKFVLLQTSGGWEWWNNAKMLWKYGMSPIRANKLMKATVGKFLKLYQEPFFPFRSLSERVIELDLVSATAVTGDELLASNSVYPPFTTDIIQAFTRVNYLQNLGVIHGLETMVSMATDGATQIRGGNWQIFDRMLNASGATVYLDTAVSSLEKNSGRYTLTAKPAKAAWNSAASKQQFDSVVIAAPFQYSGLKLSDGLVEKNPDEIPYVQLHATLFTTPLKLDGSYFGLKPGDVVPTTVYTTLSPSDDPTSRTDIVGKAGFFSISALRSVTHPTSGRKEFIYKIFSSEAVTNEFLGSLFGITLPEVKSLADSPNDDITWFYPHVWNSYPYEYPRVTFEDIELARGLYYTAGIESFISTMETSALMGKNVAQLLVEDFTEVLGGEKSEQKEKSNVIEEL</sequence>
<dbReference type="SUPFAM" id="SSF51905">
    <property type="entry name" value="FAD/NAD(P)-binding domain"/>
    <property type="match status" value="1"/>
</dbReference>
<keyword evidence="6" id="KW-0560">Oxidoreductase</keyword>
<protein>
    <recommendedName>
        <fullName evidence="9">Prenylcysteine lyase domain-containing protein</fullName>
    </recommendedName>
</protein>
<proteinExistence type="inferred from homology"/>
<dbReference type="Pfam" id="PF13450">
    <property type="entry name" value="NAD_binding_8"/>
    <property type="match status" value="1"/>
</dbReference>
<dbReference type="PIRSF" id="PIRSF036292">
    <property type="entry name" value="Prenylcysteine_oxidase"/>
    <property type="match status" value="1"/>
</dbReference>
<reference evidence="10 11" key="1">
    <citation type="submission" date="2016-03" db="EMBL/GenBank/DDBJ databases">
        <title>Comparative genomics of Pseudogymnoascus destructans, the fungus causing white-nose syndrome of bats.</title>
        <authorList>
            <person name="Palmer J.M."/>
            <person name="Drees K.P."/>
            <person name="Foster J.T."/>
            <person name="Lindner D.L."/>
        </authorList>
    </citation>
    <scope>NUCLEOTIDE SEQUENCE [LARGE SCALE GENOMIC DNA]</scope>
    <source>
        <strain evidence="10 11">UAMH 10579</strain>
    </source>
</reference>
<dbReference type="PANTHER" id="PTHR15944:SF0">
    <property type="entry name" value="PRENYLCYSTEINE LYASE DOMAIN-CONTAINING PROTEIN"/>
    <property type="match status" value="1"/>
</dbReference>
<dbReference type="AlphaFoldDB" id="A0A1B8GFU7"/>
<dbReference type="EMBL" id="KV460241">
    <property type="protein sequence ID" value="OBT94702.1"/>
    <property type="molecule type" value="Genomic_DNA"/>
</dbReference>
<evidence type="ECO:0000256" key="1">
    <source>
        <dbReference type="ARBA" id="ARBA00001974"/>
    </source>
</evidence>
<dbReference type="GO" id="GO:0001735">
    <property type="term" value="F:prenylcysteine oxidase activity"/>
    <property type="evidence" value="ECO:0007669"/>
    <property type="project" value="InterPro"/>
</dbReference>
<feature type="chain" id="PRO_5008608541" description="Prenylcysteine lyase domain-containing protein" evidence="8">
    <location>
        <begin position="22"/>
        <end position="538"/>
    </location>
</feature>
<evidence type="ECO:0000256" key="6">
    <source>
        <dbReference type="ARBA" id="ARBA00023002"/>
    </source>
</evidence>
<dbReference type="Gene3D" id="3.50.50.60">
    <property type="entry name" value="FAD/NAD(P)-binding domain"/>
    <property type="match status" value="1"/>
</dbReference>
<dbReference type="STRING" id="342668.A0A1B8GFU7"/>
<dbReference type="OrthoDB" id="437369at2759"/>
<dbReference type="Proteomes" id="UP000091956">
    <property type="component" value="Unassembled WGS sequence"/>
</dbReference>
<feature type="signal peptide" evidence="8">
    <location>
        <begin position="1"/>
        <end position="21"/>
    </location>
</feature>
<keyword evidence="5" id="KW-0274">FAD</keyword>
<keyword evidence="3" id="KW-0285">Flavoprotein</keyword>
<dbReference type="InterPro" id="IPR010795">
    <property type="entry name" value="Prenylcys_lyase"/>
</dbReference>
<evidence type="ECO:0000256" key="5">
    <source>
        <dbReference type="ARBA" id="ARBA00022827"/>
    </source>
</evidence>
<evidence type="ECO:0000259" key="9">
    <source>
        <dbReference type="Pfam" id="PF07156"/>
    </source>
</evidence>
<evidence type="ECO:0000256" key="3">
    <source>
        <dbReference type="ARBA" id="ARBA00022630"/>
    </source>
</evidence>
<evidence type="ECO:0000256" key="2">
    <source>
        <dbReference type="ARBA" id="ARBA00009967"/>
    </source>
</evidence>
<dbReference type="RefSeq" id="XP_018128435.1">
    <property type="nucleotide sequence ID" value="XM_018275694.2"/>
</dbReference>
<dbReference type="InterPro" id="IPR017046">
    <property type="entry name" value="Prenylcysteine_Oxase1"/>
</dbReference>
<gene>
    <name evidence="10" type="ORF">VE01_06241</name>
</gene>
<name>A0A1B8GFU7_9PEZI</name>
<evidence type="ECO:0000313" key="11">
    <source>
        <dbReference type="Proteomes" id="UP000091956"/>
    </source>
</evidence>
<evidence type="ECO:0000256" key="8">
    <source>
        <dbReference type="SAM" id="SignalP"/>
    </source>
</evidence>
<dbReference type="GO" id="GO:0030327">
    <property type="term" value="P:prenylated protein catabolic process"/>
    <property type="evidence" value="ECO:0007669"/>
    <property type="project" value="TreeGrafter"/>
</dbReference>
<comment type="similarity">
    <text evidence="2">Belongs to the prenylcysteine oxidase family.</text>
</comment>
<accession>A0A1B8GFU7</accession>
<dbReference type="GO" id="GO:0030328">
    <property type="term" value="P:prenylcysteine catabolic process"/>
    <property type="evidence" value="ECO:0007669"/>
    <property type="project" value="InterPro"/>
</dbReference>
<dbReference type="PANTHER" id="PTHR15944">
    <property type="entry name" value="FARNESYLCYSTEINE LYASE"/>
    <property type="match status" value="1"/>
</dbReference>